<feature type="region of interest" description="Disordered" evidence="1">
    <location>
        <begin position="1"/>
        <end position="49"/>
    </location>
</feature>
<reference evidence="2" key="1">
    <citation type="journal article" date="2020" name="Nature">
        <title>Giant virus diversity and host interactions through global metagenomics.</title>
        <authorList>
            <person name="Schulz F."/>
            <person name="Roux S."/>
            <person name="Paez-Espino D."/>
            <person name="Jungbluth S."/>
            <person name="Walsh D.A."/>
            <person name="Denef V.J."/>
            <person name="McMahon K.D."/>
            <person name="Konstantinidis K.T."/>
            <person name="Eloe-Fadrosh E.A."/>
            <person name="Kyrpides N.C."/>
            <person name="Woyke T."/>
        </authorList>
    </citation>
    <scope>NUCLEOTIDE SEQUENCE</scope>
    <source>
        <strain evidence="2">GVMAG-S-1101171-111</strain>
    </source>
</reference>
<name>A0A6C0ARV1_9ZZZZ</name>
<protein>
    <submittedName>
        <fullName evidence="2">Uncharacterized protein</fullName>
    </submittedName>
</protein>
<organism evidence="2">
    <name type="scientific">viral metagenome</name>
    <dbReference type="NCBI Taxonomy" id="1070528"/>
    <lineage>
        <taxon>unclassified sequences</taxon>
        <taxon>metagenomes</taxon>
        <taxon>organismal metagenomes</taxon>
    </lineage>
</organism>
<dbReference type="AlphaFoldDB" id="A0A6C0ARV1"/>
<evidence type="ECO:0000313" key="2">
    <source>
        <dbReference type="EMBL" id="QHS82458.1"/>
    </source>
</evidence>
<dbReference type="EMBL" id="MN740803">
    <property type="protein sequence ID" value="QHS82458.1"/>
    <property type="molecule type" value="Genomic_DNA"/>
</dbReference>
<feature type="compositionally biased region" description="Basic and acidic residues" evidence="1">
    <location>
        <begin position="30"/>
        <end position="49"/>
    </location>
</feature>
<accession>A0A6C0ARV1</accession>
<evidence type="ECO:0000256" key="1">
    <source>
        <dbReference type="SAM" id="MobiDB-lite"/>
    </source>
</evidence>
<proteinExistence type="predicted"/>
<sequence>MGEDKKVLSIDPNLFSFSKNNTTRKREKKPKPDKEIKVKNKEPKKKTDTLKKKSILKMIRQHQEQRYKESFNEKAKIKEPVNNLEDGFNKDFKEAQLFLEKLTEKKRNENAPKHAINNQTLKNYQSGGFALPIQTMAPLAASALTSTGPMSIPMPMPMPIPMKPLYGCLKNGSLPTYRRYMNITGKNQPSIIIGGKQIAQQNQQVQSIAPPPPIKKDAIPVTQKAIVENAEKQLSESMKLVNEINQTAGKMKQTTKPKKNKRKKILRRTFKIGKSKVFPKVAVLVSNKTLRNQITTKHQLLKQTPMSDVKKFLMKRGFIKVGSIAPNDVLRKMYEDVTMICGDVQNHNPENLLYNFLNSNEK</sequence>